<sequence length="191" mass="21903">MAYSDSMKLNMSSPEEIGKAIQKRRRAQKITQKEFAQRLGKSERTIQKYESGEILMKIDVVKQIANELNVPWQELLSSEDTNVSDNNTTSEYPACEFNTMSDVINALFAITELTDFSFELTNTKPPESPEWTAGISVNGKGSGKYDADFCLFMESWIEKQHMLQAGRITQEKFDSWKADMLAYYKDTHLDR</sequence>
<evidence type="ECO:0000256" key="1">
    <source>
        <dbReference type="ARBA" id="ARBA00023125"/>
    </source>
</evidence>
<organism evidence="3">
    <name type="scientific">Myoviridae sp. ctHMa1</name>
    <dbReference type="NCBI Taxonomy" id="2827671"/>
    <lineage>
        <taxon>Viruses</taxon>
        <taxon>Duplodnaviria</taxon>
        <taxon>Heunggongvirae</taxon>
        <taxon>Uroviricota</taxon>
        <taxon>Caudoviricetes</taxon>
    </lineage>
</organism>
<dbReference type="Gene3D" id="1.10.260.40">
    <property type="entry name" value="lambda repressor-like DNA-binding domains"/>
    <property type="match status" value="1"/>
</dbReference>
<dbReference type="GO" id="GO:0003677">
    <property type="term" value="F:DNA binding"/>
    <property type="evidence" value="ECO:0007669"/>
    <property type="project" value="UniProtKB-KW"/>
</dbReference>
<dbReference type="PROSITE" id="PS50943">
    <property type="entry name" value="HTH_CROC1"/>
    <property type="match status" value="1"/>
</dbReference>
<dbReference type="SMART" id="SM00530">
    <property type="entry name" value="HTH_XRE"/>
    <property type="match status" value="1"/>
</dbReference>
<dbReference type="PANTHER" id="PTHR46797:SF1">
    <property type="entry name" value="METHYLPHOSPHONATE SYNTHASE"/>
    <property type="match status" value="1"/>
</dbReference>
<dbReference type="InterPro" id="IPR050807">
    <property type="entry name" value="TransReg_Diox_bact_type"/>
</dbReference>
<feature type="domain" description="HTH cro/C1-type" evidence="2">
    <location>
        <begin position="21"/>
        <end position="75"/>
    </location>
</feature>
<dbReference type="PANTHER" id="PTHR46797">
    <property type="entry name" value="HTH-TYPE TRANSCRIPTIONAL REGULATOR"/>
    <property type="match status" value="1"/>
</dbReference>
<keyword evidence="1" id="KW-0238">DNA-binding</keyword>
<dbReference type="CDD" id="cd00093">
    <property type="entry name" value="HTH_XRE"/>
    <property type="match status" value="1"/>
</dbReference>
<reference evidence="3" key="1">
    <citation type="journal article" date="2021" name="Proc. Natl. Acad. Sci. U.S.A.">
        <title>A Catalog of Tens of Thousands of Viruses from Human Metagenomes Reveals Hidden Associations with Chronic Diseases.</title>
        <authorList>
            <person name="Tisza M.J."/>
            <person name="Buck C.B."/>
        </authorList>
    </citation>
    <scope>NUCLEOTIDE SEQUENCE</scope>
    <source>
        <strain evidence="3">CtHMa1</strain>
    </source>
</reference>
<dbReference type="SUPFAM" id="SSF47413">
    <property type="entry name" value="lambda repressor-like DNA-binding domains"/>
    <property type="match status" value="1"/>
</dbReference>
<evidence type="ECO:0000259" key="2">
    <source>
        <dbReference type="PROSITE" id="PS50943"/>
    </source>
</evidence>
<dbReference type="InterPro" id="IPR010982">
    <property type="entry name" value="Lambda_DNA-bd_dom_sf"/>
</dbReference>
<name>A0A8S5SGV0_9CAUD</name>
<proteinExistence type="predicted"/>
<dbReference type="InterPro" id="IPR001387">
    <property type="entry name" value="Cro/C1-type_HTH"/>
</dbReference>
<evidence type="ECO:0000313" key="3">
    <source>
        <dbReference type="EMBL" id="DAF49858.1"/>
    </source>
</evidence>
<protein>
    <submittedName>
        <fullName evidence="3">Helix-turn-helix domain protein</fullName>
    </submittedName>
</protein>
<dbReference type="Pfam" id="PF01381">
    <property type="entry name" value="HTH_3"/>
    <property type="match status" value="1"/>
</dbReference>
<dbReference type="EMBL" id="BK032590">
    <property type="protein sequence ID" value="DAF49858.1"/>
    <property type="molecule type" value="Genomic_DNA"/>
</dbReference>
<dbReference type="GO" id="GO:0003700">
    <property type="term" value="F:DNA-binding transcription factor activity"/>
    <property type="evidence" value="ECO:0007669"/>
    <property type="project" value="TreeGrafter"/>
</dbReference>
<accession>A0A8S5SGV0</accession>